<protein>
    <submittedName>
        <fullName evidence="1">BnaCnng48820D protein</fullName>
    </submittedName>
</protein>
<proteinExistence type="predicted"/>
<sequence>MCFLDHFFAQQ</sequence>
<organism evidence="1 2">
    <name type="scientific">Brassica napus</name>
    <name type="common">Rape</name>
    <dbReference type="NCBI Taxonomy" id="3708"/>
    <lineage>
        <taxon>Eukaryota</taxon>
        <taxon>Viridiplantae</taxon>
        <taxon>Streptophyta</taxon>
        <taxon>Embryophyta</taxon>
        <taxon>Tracheophyta</taxon>
        <taxon>Spermatophyta</taxon>
        <taxon>Magnoliopsida</taxon>
        <taxon>eudicotyledons</taxon>
        <taxon>Gunneridae</taxon>
        <taxon>Pentapetalae</taxon>
        <taxon>rosids</taxon>
        <taxon>malvids</taxon>
        <taxon>Brassicales</taxon>
        <taxon>Brassicaceae</taxon>
        <taxon>Brassiceae</taxon>
        <taxon>Brassica</taxon>
    </lineage>
</organism>
<reference evidence="1 2" key="1">
    <citation type="journal article" date="2014" name="Science">
        <title>Plant genetics. Early allopolyploid evolution in the post-Neolithic Brassica napus oilseed genome.</title>
        <authorList>
            <person name="Chalhoub B."/>
            <person name="Denoeud F."/>
            <person name="Liu S."/>
            <person name="Parkin I.A."/>
            <person name="Tang H."/>
            <person name="Wang X."/>
            <person name="Chiquet J."/>
            <person name="Belcram H."/>
            <person name="Tong C."/>
            <person name="Samans B."/>
            <person name="Correa M."/>
            <person name="Da Silva C."/>
            <person name="Just J."/>
            <person name="Falentin C."/>
            <person name="Koh C.S."/>
            <person name="Le Clainche I."/>
            <person name="Bernard M."/>
            <person name="Bento P."/>
            <person name="Noel B."/>
            <person name="Labadie K."/>
            <person name="Alberti A."/>
            <person name="Charles M."/>
            <person name="Arnaud D."/>
            <person name="Guo H."/>
            <person name="Daviaud C."/>
            <person name="Alamery S."/>
            <person name="Jabbari K."/>
            <person name="Zhao M."/>
            <person name="Edger P.P."/>
            <person name="Chelaifa H."/>
            <person name="Tack D."/>
            <person name="Lassalle G."/>
            <person name="Mestiri I."/>
            <person name="Schnel N."/>
            <person name="Le Paslier M.C."/>
            <person name="Fan G."/>
            <person name="Renault V."/>
            <person name="Bayer P.E."/>
            <person name="Golicz A.A."/>
            <person name="Manoli S."/>
            <person name="Lee T.H."/>
            <person name="Thi V.H."/>
            <person name="Chalabi S."/>
            <person name="Hu Q."/>
            <person name="Fan C."/>
            <person name="Tollenaere R."/>
            <person name="Lu Y."/>
            <person name="Battail C."/>
            <person name="Shen J."/>
            <person name="Sidebottom C.H."/>
            <person name="Wang X."/>
            <person name="Canaguier A."/>
            <person name="Chauveau A."/>
            <person name="Berard A."/>
            <person name="Deniot G."/>
            <person name="Guan M."/>
            <person name="Liu Z."/>
            <person name="Sun F."/>
            <person name="Lim Y.P."/>
            <person name="Lyons E."/>
            <person name="Town C.D."/>
            <person name="Bancroft I."/>
            <person name="Wang X."/>
            <person name="Meng J."/>
            <person name="Ma J."/>
            <person name="Pires J.C."/>
            <person name="King G.J."/>
            <person name="Brunel D."/>
            <person name="Delourme R."/>
            <person name="Renard M."/>
            <person name="Aury J.M."/>
            <person name="Adams K.L."/>
            <person name="Batley J."/>
            <person name="Snowdon R.J."/>
            <person name="Tost J."/>
            <person name="Edwards D."/>
            <person name="Zhou Y."/>
            <person name="Hua W."/>
            <person name="Sharpe A.G."/>
            <person name="Paterson A.H."/>
            <person name="Guan C."/>
            <person name="Wincker P."/>
        </authorList>
    </citation>
    <scope>NUCLEOTIDE SEQUENCE [LARGE SCALE GENOMIC DNA]</scope>
    <source>
        <strain evidence="2">cv. Darmor-bzh</strain>
    </source>
</reference>
<gene>
    <name evidence="1" type="primary">BnaCnng48820D</name>
    <name evidence="1" type="ORF">GSBRNA2T00048332001</name>
</gene>
<evidence type="ECO:0000313" key="2">
    <source>
        <dbReference type="Proteomes" id="UP000028999"/>
    </source>
</evidence>
<accession>A0A078JH84</accession>
<name>A0A078JH84_BRANA</name>
<dbReference type="PaxDb" id="3708-A0A078JH84"/>
<dbReference type="Proteomes" id="UP000028999">
    <property type="component" value="Unassembled WGS sequence"/>
</dbReference>
<keyword evidence="2" id="KW-1185">Reference proteome</keyword>
<evidence type="ECO:0000313" key="1">
    <source>
        <dbReference type="EMBL" id="CDY65840.1"/>
    </source>
</evidence>
<dbReference type="EMBL" id="LK034972">
    <property type="protein sequence ID" value="CDY65840.1"/>
    <property type="molecule type" value="Genomic_DNA"/>
</dbReference>